<feature type="compositionally biased region" description="Low complexity" evidence="1">
    <location>
        <begin position="103"/>
        <end position="113"/>
    </location>
</feature>
<accession>A0AAE0C3Q5</accession>
<dbReference type="AlphaFoldDB" id="A0AAE0C3Q5"/>
<name>A0AAE0C3Q5_9CHLO</name>
<organism evidence="2 3">
    <name type="scientific">Cymbomonas tetramitiformis</name>
    <dbReference type="NCBI Taxonomy" id="36881"/>
    <lineage>
        <taxon>Eukaryota</taxon>
        <taxon>Viridiplantae</taxon>
        <taxon>Chlorophyta</taxon>
        <taxon>Pyramimonadophyceae</taxon>
        <taxon>Pyramimonadales</taxon>
        <taxon>Pyramimonadaceae</taxon>
        <taxon>Cymbomonas</taxon>
    </lineage>
</organism>
<proteinExistence type="predicted"/>
<comment type="caution">
    <text evidence="2">The sequence shown here is derived from an EMBL/GenBank/DDBJ whole genome shotgun (WGS) entry which is preliminary data.</text>
</comment>
<evidence type="ECO:0000313" key="2">
    <source>
        <dbReference type="EMBL" id="KAK3247289.1"/>
    </source>
</evidence>
<dbReference type="EMBL" id="LGRX02029092">
    <property type="protein sequence ID" value="KAK3247289.1"/>
    <property type="molecule type" value="Genomic_DNA"/>
</dbReference>
<keyword evidence="3" id="KW-1185">Reference proteome</keyword>
<evidence type="ECO:0000313" key="3">
    <source>
        <dbReference type="Proteomes" id="UP001190700"/>
    </source>
</evidence>
<evidence type="ECO:0000256" key="1">
    <source>
        <dbReference type="SAM" id="MobiDB-lite"/>
    </source>
</evidence>
<sequence length="453" mass="45963">MSDSTEVSLLLLSTLDEIYAEGDDHSYGARFASHSLSLADEAATCDAALSAVIIDDGYSPLEVGLWYGCGQSETTYNTADVARYRVAAEADTERGDADGGSEGSQEGDSDVSSPAFSNPSVRYPGSSRLSGTPEDPSGLLRGGALAHSDGVVTVVHGDAAGCDGRRQLGAPDGTGLAAPACLAVGCWPPGCHWSCCCPCRRTADRRLLGGLLSLGGAPSSNRQPQNHHRLVTPVSFIPAWTIPRCRPLDGLCLLSSSPGTLSGGAHGLDLSVLAVSQSANQPASQSVSQSSQPAPSLGAAAGGMAIQLLTAGGLAPGDTGSSVPLGHQSGSYASLEVIVPSGQSGSLVTVQYNPLGPSSYTDILVFGSVSSDTLHVPDSKWFHVVPGALAATAPGPLGGRALWRADGGIVVDSGVTCVMCGGLGLCTDVDYTCTVAFTTATGPRRAPIGRMLH</sequence>
<feature type="region of interest" description="Disordered" evidence="1">
    <location>
        <begin position="90"/>
        <end position="143"/>
    </location>
</feature>
<reference evidence="2 3" key="1">
    <citation type="journal article" date="2015" name="Genome Biol. Evol.">
        <title>Comparative Genomics of a Bacterivorous Green Alga Reveals Evolutionary Causalities and Consequences of Phago-Mixotrophic Mode of Nutrition.</title>
        <authorList>
            <person name="Burns J.A."/>
            <person name="Paasch A."/>
            <person name="Narechania A."/>
            <person name="Kim E."/>
        </authorList>
    </citation>
    <scope>NUCLEOTIDE SEQUENCE [LARGE SCALE GENOMIC DNA]</scope>
    <source>
        <strain evidence="2 3">PLY_AMNH</strain>
    </source>
</reference>
<gene>
    <name evidence="2" type="ORF">CYMTET_43206</name>
</gene>
<dbReference type="Proteomes" id="UP001190700">
    <property type="component" value="Unassembled WGS sequence"/>
</dbReference>
<protein>
    <submittedName>
        <fullName evidence="2">Uncharacterized protein</fullName>
    </submittedName>
</protein>